<dbReference type="PANTHER" id="PTHR48475">
    <property type="entry name" value="RIBONUCLEASE H"/>
    <property type="match status" value="1"/>
</dbReference>
<sequence length="193" mass="22233">MFITSQQDLLPYSFSLSHKCSNIVAEYQGLTLGLEPAADLNLPQLEIYGDSQLIIIRLTGEYEVRKPKLIPYHGWPSRFGLIISFLGEGNTIPVCEKWVILPMFMPHEYEEREIEAAVAITTGSGIHSDWRQPMIDYLQHGKLPDDVHKKIDIRRRVPLFVYFNDTLFRRSFGEDMLRCLSDTEIVQAMNEAD</sequence>
<dbReference type="InterPro" id="IPR012337">
    <property type="entry name" value="RNaseH-like_sf"/>
</dbReference>
<proteinExistence type="predicted"/>
<dbReference type="GO" id="GO:0003676">
    <property type="term" value="F:nucleic acid binding"/>
    <property type="evidence" value="ECO:0007669"/>
    <property type="project" value="InterPro"/>
</dbReference>
<dbReference type="GO" id="GO:0004523">
    <property type="term" value="F:RNA-DNA hybrid ribonuclease activity"/>
    <property type="evidence" value="ECO:0007669"/>
    <property type="project" value="InterPro"/>
</dbReference>
<feature type="domain" description="RNase H type-1" evidence="1">
    <location>
        <begin position="16"/>
        <end position="69"/>
    </location>
</feature>
<evidence type="ECO:0000313" key="3">
    <source>
        <dbReference type="Proteomes" id="UP001454036"/>
    </source>
</evidence>
<dbReference type="InterPro" id="IPR002156">
    <property type="entry name" value="RNaseH_domain"/>
</dbReference>
<evidence type="ECO:0000313" key="2">
    <source>
        <dbReference type="EMBL" id="GAA0149120.1"/>
    </source>
</evidence>
<organism evidence="2 3">
    <name type="scientific">Lithospermum erythrorhizon</name>
    <name type="common">Purple gromwell</name>
    <name type="synonym">Lithospermum officinale var. erythrorhizon</name>
    <dbReference type="NCBI Taxonomy" id="34254"/>
    <lineage>
        <taxon>Eukaryota</taxon>
        <taxon>Viridiplantae</taxon>
        <taxon>Streptophyta</taxon>
        <taxon>Embryophyta</taxon>
        <taxon>Tracheophyta</taxon>
        <taxon>Spermatophyta</taxon>
        <taxon>Magnoliopsida</taxon>
        <taxon>eudicotyledons</taxon>
        <taxon>Gunneridae</taxon>
        <taxon>Pentapetalae</taxon>
        <taxon>asterids</taxon>
        <taxon>lamiids</taxon>
        <taxon>Boraginales</taxon>
        <taxon>Boraginaceae</taxon>
        <taxon>Boraginoideae</taxon>
        <taxon>Lithospermeae</taxon>
        <taxon>Lithospermum</taxon>
    </lineage>
</organism>
<reference evidence="2 3" key="1">
    <citation type="submission" date="2024-01" db="EMBL/GenBank/DDBJ databases">
        <title>The complete chloroplast genome sequence of Lithospermum erythrorhizon: insights into the phylogenetic relationship among Boraginaceae species and the maternal lineages of purple gromwells.</title>
        <authorList>
            <person name="Okada T."/>
            <person name="Watanabe K."/>
        </authorList>
    </citation>
    <scope>NUCLEOTIDE SEQUENCE [LARGE SCALE GENOMIC DNA]</scope>
</reference>
<dbReference type="EMBL" id="BAABME010001353">
    <property type="protein sequence ID" value="GAA0149120.1"/>
    <property type="molecule type" value="Genomic_DNA"/>
</dbReference>
<gene>
    <name evidence="2" type="ORF">LIER_08379</name>
</gene>
<dbReference type="InterPro" id="IPR036397">
    <property type="entry name" value="RNaseH_sf"/>
</dbReference>
<protein>
    <recommendedName>
        <fullName evidence="1">RNase H type-1 domain-containing protein</fullName>
    </recommendedName>
</protein>
<evidence type="ECO:0000259" key="1">
    <source>
        <dbReference type="Pfam" id="PF13456"/>
    </source>
</evidence>
<dbReference type="SUPFAM" id="SSF53098">
    <property type="entry name" value="Ribonuclease H-like"/>
    <property type="match status" value="1"/>
</dbReference>
<dbReference type="PANTHER" id="PTHR48475:SF1">
    <property type="entry name" value="RNASE H TYPE-1 DOMAIN-CONTAINING PROTEIN"/>
    <property type="match status" value="1"/>
</dbReference>
<dbReference type="AlphaFoldDB" id="A0AAV3PFN1"/>
<keyword evidence="3" id="KW-1185">Reference proteome</keyword>
<accession>A0AAV3PFN1</accession>
<comment type="caution">
    <text evidence="2">The sequence shown here is derived from an EMBL/GenBank/DDBJ whole genome shotgun (WGS) entry which is preliminary data.</text>
</comment>
<dbReference type="Pfam" id="PF13456">
    <property type="entry name" value="RVT_3"/>
    <property type="match status" value="1"/>
</dbReference>
<dbReference type="Gene3D" id="3.30.420.10">
    <property type="entry name" value="Ribonuclease H-like superfamily/Ribonuclease H"/>
    <property type="match status" value="1"/>
</dbReference>
<name>A0AAV3PFN1_LITER</name>
<dbReference type="Proteomes" id="UP001454036">
    <property type="component" value="Unassembled WGS sequence"/>
</dbReference>